<proteinExistence type="predicted"/>
<dbReference type="AlphaFoldDB" id="M6EXG9"/>
<gene>
    <name evidence="1" type="ORF">LEP1GSC008_1240</name>
</gene>
<dbReference type="PATRIC" id="fig|1240687.3.peg.4359"/>
<comment type="caution">
    <text evidence="1">The sequence shown here is derived from an EMBL/GenBank/DDBJ whole genome shotgun (WGS) entry which is preliminary data.</text>
</comment>
<accession>M6EXG9</accession>
<dbReference type="EMBL" id="ANCE01000203">
    <property type="protein sequence ID" value="EMK20800.1"/>
    <property type="molecule type" value="Genomic_DNA"/>
</dbReference>
<reference evidence="1 2" key="1">
    <citation type="submission" date="2013-01" db="EMBL/GenBank/DDBJ databases">
        <authorList>
            <person name="Harkins D.M."/>
            <person name="Durkin A.S."/>
            <person name="Brinkac L.M."/>
            <person name="Haft D.H."/>
            <person name="Selengut J.D."/>
            <person name="Sanka R."/>
            <person name="DePew J."/>
            <person name="Purushe J."/>
            <person name="Galloway R.L."/>
            <person name="Vinetz J.M."/>
            <person name="Sutton G.G."/>
            <person name="Nierman W.C."/>
            <person name="Fouts D.E."/>
        </authorList>
    </citation>
    <scope>NUCLEOTIDE SEQUENCE [LARGE SCALE GENOMIC DNA]</scope>
    <source>
        <strain evidence="1 2">Nikolaevo</strain>
    </source>
</reference>
<dbReference type="Proteomes" id="UP000011980">
    <property type="component" value="Unassembled WGS sequence"/>
</dbReference>
<organism evidence="1 2">
    <name type="scientific">Leptospira kirschneri serovar Bulgarica str. Nikolaevo</name>
    <dbReference type="NCBI Taxonomy" id="1240687"/>
    <lineage>
        <taxon>Bacteria</taxon>
        <taxon>Pseudomonadati</taxon>
        <taxon>Spirochaetota</taxon>
        <taxon>Spirochaetia</taxon>
        <taxon>Leptospirales</taxon>
        <taxon>Leptospiraceae</taxon>
        <taxon>Leptospira</taxon>
    </lineage>
</organism>
<protein>
    <submittedName>
        <fullName evidence="1">Uncharacterized protein</fullName>
    </submittedName>
</protein>
<name>M6EXG9_9LEPT</name>
<sequence>MRIDFRMSFRYIKKVNIIEISYLYVFILKSRIKEEARNDLAS</sequence>
<evidence type="ECO:0000313" key="1">
    <source>
        <dbReference type="EMBL" id="EMK20800.1"/>
    </source>
</evidence>
<evidence type="ECO:0000313" key="2">
    <source>
        <dbReference type="Proteomes" id="UP000011980"/>
    </source>
</evidence>